<comment type="cofactor">
    <cofactor evidence="13">
        <name>heme b</name>
        <dbReference type="ChEBI" id="CHEBI:60344"/>
    </cofactor>
    <text evidence="13">Binds 1 heme b (iron(II)-protoporphyrin IX) group non-covalently per subunit.</text>
</comment>
<evidence type="ECO:0000313" key="17">
    <source>
        <dbReference type="EMBL" id="GIH17978.1"/>
    </source>
</evidence>
<evidence type="ECO:0000256" key="9">
    <source>
        <dbReference type="ARBA" id="ARBA00025737"/>
    </source>
</evidence>
<feature type="region of interest" description="Disordered" evidence="14">
    <location>
        <begin position="1"/>
        <end position="23"/>
    </location>
</feature>
<dbReference type="GO" id="GO:0033212">
    <property type="term" value="P:iron import into cell"/>
    <property type="evidence" value="ECO:0007669"/>
    <property type="project" value="InterPro"/>
</dbReference>
<keyword evidence="6 13" id="KW-0560">Oxidoreductase</keyword>
<comment type="caution">
    <text evidence="17">The sequence shown here is derived from an EMBL/GenBank/DDBJ whole genome shotgun (WGS) entry which is preliminary data.</text>
</comment>
<dbReference type="PROSITE" id="PS51318">
    <property type="entry name" value="TAT"/>
    <property type="match status" value="1"/>
</dbReference>
<evidence type="ECO:0000256" key="12">
    <source>
        <dbReference type="ARBA" id="ARBA00048856"/>
    </source>
</evidence>
<evidence type="ECO:0000256" key="1">
    <source>
        <dbReference type="ARBA" id="ARBA00004196"/>
    </source>
</evidence>
<feature type="domain" description="Dyp-type peroxidase C-terminal" evidence="16">
    <location>
        <begin position="228"/>
        <end position="412"/>
    </location>
</feature>
<evidence type="ECO:0000256" key="2">
    <source>
        <dbReference type="ARBA" id="ARBA00022559"/>
    </source>
</evidence>
<dbReference type="GO" id="GO:0004601">
    <property type="term" value="F:peroxidase activity"/>
    <property type="evidence" value="ECO:0007669"/>
    <property type="project" value="UniProtKB-KW"/>
</dbReference>
<dbReference type="Pfam" id="PF20628">
    <property type="entry name" value="Dyp_perox_C"/>
    <property type="match status" value="1"/>
</dbReference>
<gene>
    <name evidence="17" type="ORF">Raf01_61500</name>
</gene>
<dbReference type="PROSITE" id="PS51404">
    <property type="entry name" value="DYP_PEROXIDASE"/>
    <property type="match status" value="1"/>
</dbReference>
<dbReference type="GO" id="GO:0004325">
    <property type="term" value="F:ferrochelatase activity"/>
    <property type="evidence" value="ECO:0007669"/>
    <property type="project" value="UniProtKB-EC"/>
</dbReference>
<dbReference type="InterPro" id="IPR006314">
    <property type="entry name" value="Dyp_peroxidase"/>
</dbReference>
<keyword evidence="18" id="KW-1185">Reference proteome</keyword>
<dbReference type="GO" id="GO:0030313">
    <property type="term" value="C:cell envelope"/>
    <property type="evidence" value="ECO:0007669"/>
    <property type="project" value="UniProtKB-SubCell"/>
</dbReference>
<evidence type="ECO:0000256" key="6">
    <source>
        <dbReference type="ARBA" id="ARBA00023002"/>
    </source>
</evidence>
<dbReference type="Proteomes" id="UP000642748">
    <property type="component" value="Unassembled WGS sequence"/>
</dbReference>
<dbReference type="InterPro" id="IPR048328">
    <property type="entry name" value="Dyp_perox_C"/>
</dbReference>
<comment type="catalytic activity">
    <reaction evidence="12">
        <text>heme b + 2 H(+) = protoporphyrin IX + Fe(2+)</text>
        <dbReference type="Rhea" id="RHEA:22584"/>
        <dbReference type="ChEBI" id="CHEBI:15378"/>
        <dbReference type="ChEBI" id="CHEBI:29033"/>
        <dbReference type="ChEBI" id="CHEBI:57306"/>
        <dbReference type="ChEBI" id="CHEBI:60344"/>
        <dbReference type="EC" id="4.98.1.1"/>
    </reaction>
    <physiologicalReaction direction="left-to-right" evidence="12">
        <dbReference type="Rhea" id="RHEA:22585"/>
    </physiologicalReaction>
</comment>
<organism evidence="17 18">
    <name type="scientific">Rugosimonospora africana</name>
    <dbReference type="NCBI Taxonomy" id="556532"/>
    <lineage>
        <taxon>Bacteria</taxon>
        <taxon>Bacillati</taxon>
        <taxon>Actinomycetota</taxon>
        <taxon>Actinomycetes</taxon>
        <taxon>Micromonosporales</taxon>
        <taxon>Micromonosporaceae</taxon>
        <taxon>Rugosimonospora</taxon>
    </lineage>
</organism>
<dbReference type="NCBIfam" id="TIGR01413">
    <property type="entry name" value="Dyp_perox_fam"/>
    <property type="match status" value="1"/>
</dbReference>
<dbReference type="GO" id="GO:0005829">
    <property type="term" value="C:cytosol"/>
    <property type="evidence" value="ECO:0007669"/>
    <property type="project" value="TreeGrafter"/>
</dbReference>
<reference evidence="17" key="1">
    <citation type="submission" date="2021-01" db="EMBL/GenBank/DDBJ databases">
        <title>Whole genome shotgun sequence of Rugosimonospora africana NBRC 104875.</title>
        <authorList>
            <person name="Komaki H."/>
            <person name="Tamura T."/>
        </authorList>
    </citation>
    <scope>NUCLEOTIDE SEQUENCE</scope>
    <source>
        <strain evidence="17">NBRC 104875</strain>
    </source>
</reference>
<dbReference type="EC" id="1.11.1.-" evidence="13"/>
<evidence type="ECO:0000256" key="4">
    <source>
        <dbReference type="ARBA" id="ARBA00022723"/>
    </source>
</evidence>
<dbReference type="PANTHER" id="PTHR30521:SF4">
    <property type="entry name" value="DEFERROCHELATASE"/>
    <property type="match status" value="1"/>
</dbReference>
<sequence>MTSTTATPPTGSGSGASRPGLGRRSFLRGTALGAAATAALGAAGYGTARAVAAGTDGRSIAFHGAHQAGIVTPQQAAATFVSFNATAPDRTALRELFQTLTERARFLCAGGTPPDVPVSSVPPDSATLGPVVPTDGLSVTVGVGASLFDDRYGLAARRPAKLTPMPIFPNDNVAGSTELHGDIMLQLCADSRDTVMHALRDITRHTRSGMQPNWKADGFISAPRPSGTQRNQLGFKDGIANPDVADATETDRLIWAKGGVNGEPAWAEGGSYQVVRIIRMLVEFWDRVSLHEQETMIGRRRDSGAPLNGAVESDVPDYTNDPNGIGIPLTAHIRMANPRTLETDNQRILRRGYNYDRGVDLDGNLDVGLIFCCYQQDVARQFEAVQNRLADEPLVDYIQPTGGGYFFALPGVRDASDHLGSGLFT</sequence>
<comment type="similarity">
    <text evidence="9 13">Belongs to the DyP-type peroxidase family.</text>
</comment>
<dbReference type="PANTHER" id="PTHR30521">
    <property type="entry name" value="DEFERROCHELATASE/PEROXIDASE"/>
    <property type="match status" value="1"/>
</dbReference>
<dbReference type="SUPFAM" id="SSF54909">
    <property type="entry name" value="Dimeric alpha+beta barrel"/>
    <property type="match status" value="1"/>
</dbReference>
<dbReference type="RefSeq" id="WP_203921505.1">
    <property type="nucleotide sequence ID" value="NZ_BONZ01000061.1"/>
</dbReference>
<name>A0A8J3QY44_9ACTN</name>
<keyword evidence="3 13" id="KW-0349">Heme</keyword>
<dbReference type="GO" id="GO:0046872">
    <property type="term" value="F:metal ion binding"/>
    <property type="evidence" value="ECO:0007669"/>
    <property type="project" value="UniProtKB-KW"/>
</dbReference>
<evidence type="ECO:0000256" key="13">
    <source>
        <dbReference type="RuleBase" id="RU365017"/>
    </source>
</evidence>
<evidence type="ECO:0000256" key="3">
    <source>
        <dbReference type="ARBA" id="ARBA00022617"/>
    </source>
</evidence>
<dbReference type="AlphaFoldDB" id="A0A8J3QY44"/>
<dbReference type="Pfam" id="PF04261">
    <property type="entry name" value="Dyp_perox_N"/>
    <property type="match status" value="1"/>
</dbReference>
<comment type="function">
    <text evidence="13">Involved in the recovery of exogenous heme iron. Extracts iron from heme while preserving the protoporphyrin ring intact.</text>
</comment>
<dbReference type="InterPro" id="IPR006311">
    <property type="entry name" value="TAT_signal"/>
</dbReference>
<evidence type="ECO:0000256" key="5">
    <source>
        <dbReference type="ARBA" id="ARBA00022729"/>
    </source>
</evidence>
<dbReference type="NCBIfam" id="TIGR01412">
    <property type="entry name" value="tat_substr_1"/>
    <property type="match status" value="1"/>
</dbReference>
<evidence type="ECO:0000259" key="15">
    <source>
        <dbReference type="Pfam" id="PF04261"/>
    </source>
</evidence>
<evidence type="ECO:0000256" key="10">
    <source>
        <dbReference type="ARBA" id="ARBA00033771"/>
    </source>
</evidence>
<protein>
    <recommendedName>
        <fullName evidence="10 13">Deferrochelatase</fullName>
        <ecNumber evidence="13">1.11.1.-</ecNumber>
    </recommendedName>
    <alternativeName>
        <fullName evidence="11 13">Peroxidase EfeB</fullName>
    </alternativeName>
</protein>
<keyword evidence="8" id="KW-0456">Lyase</keyword>
<keyword evidence="7 13" id="KW-0408">Iron</keyword>
<evidence type="ECO:0000256" key="11">
    <source>
        <dbReference type="ARBA" id="ARBA00033775"/>
    </source>
</evidence>
<dbReference type="EMBL" id="BONZ01000061">
    <property type="protein sequence ID" value="GIH17978.1"/>
    <property type="molecule type" value="Genomic_DNA"/>
</dbReference>
<comment type="subcellular location">
    <subcellularLocation>
        <location evidence="1">Cell envelope</location>
    </subcellularLocation>
</comment>
<keyword evidence="5" id="KW-0732">Signal</keyword>
<dbReference type="InterPro" id="IPR006313">
    <property type="entry name" value="EfeB/EfeN"/>
</dbReference>
<evidence type="ECO:0000256" key="14">
    <source>
        <dbReference type="SAM" id="MobiDB-lite"/>
    </source>
</evidence>
<feature type="compositionally biased region" description="Low complexity" evidence="14">
    <location>
        <begin position="1"/>
        <end position="20"/>
    </location>
</feature>
<proteinExistence type="inferred from homology"/>
<dbReference type="InterPro" id="IPR048327">
    <property type="entry name" value="Dyp_perox_N"/>
</dbReference>
<feature type="domain" description="Dyp-type peroxidase N-terminal" evidence="15">
    <location>
        <begin position="67"/>
        <end position="219"/>
    </location>
</feature>
<keyword evidence="4 13" id="KW-0479">Metal-binding</keyword>
<evidence type="ECO:0000259" key="16">
    <source>
        <dbReference type="Pfam" id="PF20628"/>
    </source>
</evidence>
<dbReference type="InterPro" id="IPR011008">
    <property type="entry name" value="Dimeric_a/b-barrel"/>
</dbReference>
<evidence type="ECO:0000256" key="7">
    <source>
        <dbReference type="ARBA" id="ARBA00023004"/>
    </source>
</evidence>
<evidence type="ECO:0000313" key="18">
    <source>
        <dbReference type="Proteomes" id="UP000642748"/>
    </source>
</evidence>
<evidence type="ECO:0000256" key="8">
    <source>
        <dbReference type="ARBA" id="ARBA00023239"/>
    </source>
</evidence>
<dbReference type="GO" id="GO:0020037">
    <property type="term" value="F:heme binding"/>
    <property type="evidence" value="ECO:0007669"/>
    <property type="project" value="InterPro"/>
</dbReference>
<keyword evidence="2 13" id="KW-0575">Peroxidase</keyword>
<accession>A0A8J3QY44</accession>